<sequence length="173" mass="18162">MMPMSADAGGARHERLHATGGSDAVRAAVAALRQRGQRVTTPRRVVLEVLAGHPDHLTADEVAGLIEGGEVHRATVYRTLEMLAAAGVVSQRQTPGGAARYHLAATGQGREHLHGYCRRCGDVVVLPSDALTEVVPRVRAATGFRLDVAQSTLVGLCARCAPPPKPGGWRPAG</sequence>
<name>A0A5N0T525_9MICO</name>
<evidence type="ECO:0000313" key="9">
    <source>
        <dbReference type="EMBL" id="KAA9129952.1"/>
    </source>
</evidence>
<dbReference type="Pfam" id="PF01475">
    <property type="entry name" value="FUR"/>
    <property type="match status" value="1"/>
</dbReference>
<evidence type="ECO:0000256" key="6">
    <source>
        <dbReference type="ARBA" id="ARBA00023163"/>
    </source>
</evidence>
<dbReference type="GO" id="GO:0045892">
    <property type="term" value="P:negative regulation of DNA-templated transcription"/>
    <property type="evidence" value="ECO:0007669"/>
    <property type="project" value="TreeGrafter"/>
</dbReference>
<feature type="binding site" evidence="7">
    <location>
        <position position="160"/>
    </location>
    <ligand>
        <name>Zn(2+)</name>
        <dbReference type="ChEBI" id="CHEBI:29105"/>
    </ligand>
</feature>
<evidence type="ECO:0000256" key="1">
    <source>
        <dbReference type="ARBA" id="ARBA00007957"/>
    </source>
</evidence>
<accession>A0A5N0T525</accession>
<evidence type="ECO:0000256" key="7">
    <source>
        <dbReference type="PIRSR" id="PIRSR602481-1"/>
    </source>
</evidence>
<proteinExistence type="inferred from homology"/>
<evidence type="ECO:0000256" key="3">
    <source>
        <dbReference type="ARBA" id="ARBA00022833"/>
    </source>
</evidence>
<reference evidence="10" key="1">
    <citation type="submission" date="2019-09" db="EMBL/GenBank/DDBJ databases">
        <title>Mumia zhuanghuii sp. nov. isolated from the intestinal contents of plateau pika (Ochotona curzoniae) in the Qinghai-Tibet plateau of China.</title>
        <authorList>
            <person name="Tian Z."/>
        </authorList>
    </citation>
    <scope>NUCLEOTIDE SEQUENCE [LARGE SCALE GENOMIC DNA]</scope>
    <source>
        <strain evidence="10">L-033</strain>
    </source>
</reference>
<dbReference type="PANTHER" id="PTHR33202:SF7">
    <property type="entry name" value="FERRIC UPTAKE REGULATION PROTEIN"/>
    <property type="match status" value="1"/>
</dbReference>
<keyword evidence="5" id="KW-0238">DNA-binding</keyword>
<dbReference type="GO" id="GO:0003700">
    <property type="term" value="F:DNA-binding transcription factor activity"/>
    <property type="evidence" value="ECO:0007669"/>
    <property type="project" value="InterPro"/>
</dbReference>
<comment type="caution">
    <text evidence="9">The sequence shown here is derived from an EMBL/GenBank/DDBJ whole genome shotgun (WGS) entry which is preliminary data.</text>
</comment>
<dbReference type="GO" id="GO:0000976">
    <property type="term" value="F:transcription cis-regulatory region binding"/>
    <property type="evidence" value="ECO:0007669"/>
    <property type="project" value="TreeGrafter"/>
</dbReference>
<dbReference type="InterPro" id="IPR002481">
    <property type="entry name" value="FUR"/>
</dbReference>
<dbReference type="Gene3D" id="3.30.1490.190">
    <property type="match status" value="1"/>
</dbReference>
<comment type="similarity">
    <text evidence="1">Belongs to the Fur family.</text>
</comment>
<keyword evidence="10" id="KW-1185">Reference proteome</keyword>
<keyword evidence="3 7" id="KW-0862">Zinc</keyword>
<evidence type="ECO:0000256" key="8">
    <source>
        <dbReference type="SAM" id="MobiDB-lite"/>
    </source>
</evidence>
<keyword evidence="7" id="KW-0479">Metal-binding</keyword>
<dbReference type="Gene3D" id="1.10.10.10">
    <property type="entry name" value="Winged helix-like DNA-binding domain superfamily/Winged helix DNA-binding domain"/>
    <property type="match status" value="1"/>
</dbReference>
<feature type="binding site" evidence="7">
    <location>
        <position position="117"/>
    </location>
    <ligand>
        <name>Zn(2+)</name>
        <dbReference type="ChEBI" id="CHEBI:29105"/>
    </ligand>
</feature>
<dbReference type="InterPro" id="IPR036388">
    <property type="entry name" value="WH-like_DNA-bd_sf"/>
</dbReference>
<evidence type="ECO:0000313" key="10">
    <source>
        <dbReference type="Proteomes" id="UP000326838"/>
    </source>
</evidence>
<feature type="region of interest" description="Disordered" evidence="8">
    <location>
        <begin position="1"/>
        <end position="22"/>
    </location>
</feature>
<dbReference type="GO" id="GO:0008270">
    <property type="term" value="F:zinc ion binding"/>
    <property type="evidence" value="ECO:0007669"/>
    <property type="project" value="TreeGrafter"/>
</dbReference>
<keyword evidence="4" id="KW-0805">Transcription regulation</keyword>
<dbReference type="SUPFAM" id="SSF46785">
    <property type="entry name" value="Winged helix' DNA-binding domain"/>
    <property type="match status" value="1"/>
</dbReference>
<feature type="binding site" evidence="7">
    <location>
        <position position="120"/>
    </location>
    <ligand>
        <name>Zn(2+)</name>
        <dbReference type="ChEBI" id="CHEBI:29105"/>
    </ligand>
</feature>
<dbReference type="AlphaFoldDB" id="A0A5N0T525"/>
<gene>
    <name evidence="9" type="ORF">F6B40_14760</name>
</gene>
<organism evidence="9 10">
    <name type="scientific">Microbacterium caowuchunii</name>
    <dbReference type="NCBI Taxonomy" id="2614638"/>
    <lineage>
        <taxon>Bacteria</taxon>
        <taxon>Bacillati</taxon>
        <taxon>Actinomycetota</taxon>
        <taxon>Actinomycetes</taxon>
        <taxon>Micrococcales</taxon>
        <taxon>Microbacteriaceae</taxon>
        <taxon>Microbacterium</taxon>
    </lineage>
</organism>
<dbReference type="InterPro" id="IPR036390">
    <property type="entry name" value="WH_DNA-bd_sf"/>
</dbReference>
<dbReference type="EMBL" id="VYUY01000022">
    <property type="protein sequence ID" value="KAA9129952.1"/>
    <property type="molecule type" value="Genomic_DNA"/>
</dbReference>
<evidence type="ECO:0000256" key="2">
    <source>
        <dbReference type="ARBA" id="ARBA00022491"/>
    </source>
</evidence>
<protein>
    <submittedName>
        <fullName evidence="9">Transcriptional repressor</fullName>
    </submittedName>
</protein>
<dbReference type="InterPro" id="IPR043135">
    <property type="entry name" value="Fur_C"/>
</dbReference>
<dbReference type="CDD" id="cd07153">
    <property type="entry name" value="Fur_like"/>
    <property type="match status" value="1"/>
</dbReference>
<evidence type="ECO:0000256" key="4">
    <source>
        <dbReference type="ARBA" id="ARBA00023015"/>
    </source>
</evidence>
<evidence type="ECO:0000256" key="5">
    <source>
        <dbReference type="ARBA" id="ARBA00023125"/>
    </source>
</evidence>
<comment type="cofactor">
    <cofactor evidence="7">
        <name>Zn(2+)</name>
        <dbReference type="ChEBI" id="CHEBI:29105"/>
    </cofactor>
    <text evidence="7">Binds 1 zinc ion per subunit.</text>
</comment>
<dbReference type="Proteomes" id="UP000326838">
    <property type="component" value="Unassembled WGS sequence"/>
</dbReference>
<keyword evidence="2" id="KW-0678">Repressor</keyword>
<feature type="binding site" evidence="7">
    <location>
        <position position="157"/>
    </location>
    <ligand>
        <name>Zn(2+)</name>
        <dbReference type="ChEBI" id="CHEBI:29105"/>
    </ligand>
</feature>
<dbReference type="PANTHER" id="PTHR33202">
    <property type="entry name" value="ZINC UPTAKE REGULATION PROTEIN"/>
    <property type="match status" value="1"/>
</dbReference>
<keyword evidence="6" id="KW-0804">Transcription</keyword>
<dbReference type="GO" id="GO:1900376">
    <property type="term" value="P:regulation of secondary metabolite biosynthetic process"/>
    <property type="evidence" value="ECO:0007669"/>
    <property type="project" value="TreeGrafter"/>
</dbReference>